<name>A0A4Z1GGQ3_9HELO</name>
<dbReference type="Pfam" id="PF13912">
    <property type="entry name" value="zf-C2H2_6"/>
    <property type="match status" value="1"/>
</dbReference>
<accession>A0A4Z1GGQ3</accession>
<keyword evidence="6" id="KW-0539">Nucleus</keyword>
<evidence type="ECO:0000256" key="3">
    <source>
        <dbReference type="ARBA" id="ARBA00022737"/>
    </source>
</evidence>
<dbReference type="InterPro" id="IPR013087">
    <property type="entry name" value="Znf_C2H2_type"/>
</dbReference>
<organism evidence="9 10">
    <name type="scientific">Botrytis hyacinthi</name>
    <dbReference type="NCBI Taxonomy" id="278943"/>
    <lineage>
        <taxon>Eukaryota</taxon>
        <taxon>Fungi</taxon>
        <taxon>Dikarya</taxon>
        <taxon>Ascomycota</taxon>
        <taxon>Pezizomycotina</taxon>
        <taxon>Leotiomycetes</taxon>
        <taxon>Helotiales</taxon>
        <taxon>Sclerotiniaceae</taxon>
        <taxon>Botrytis</taxon>
    </lineage>
</organism>
<dbReference type="SMART" id="SM00355">
    <property type="entry name" value="ZnF_C2H2"/>
    <property type="match status" value="2"/>
</dbReference>
<evidence type="ECO:0000313" key="10">
    <source>
        <dbReference type="Proteomes" id="UP000297814"/>
    </source>
</evidence>
<evidence type="ECO:0000256" key="4">
    <source>
        <dbReference type="ARBA" id="ARBA00022771"/>
    </source>
</evidence>
<dbReference type="InterPro" id="IPR036236">
    <property type="entry name" value="Znf_C2H2_sf"/>
</dbReference>
<evidence type="ECO:0000256" key="5">
    <source>
        <dbReference type="ARBA" id="ARBA00022833"/>
    </source>
</evidence>
<evidence type="ECO:0000256" key="6">
    <source>
        <dbReference type="ARBA" id="ARBA00023242"/>
    </source>
</evidence>
<dbReference type="PROSITE" id="PS00028">
    <property type="entry name" value="ZINC_FINGER_C2H2_1"/>
    <property type="match status" value="2"/>
</dbReference>
<gene>
    <name evidence="9" type="ORF">BHYA_0263g00090</name>
</gene>
<dbReference type="SUPFAM" id="SSF57667">
    <property type="entry name" value="beta-beta-alpha zinc fingers"/>
    <property type="match status" value="1"/>
</dbReference>
<keyword evidence="3" id="KW-0677">Repeat</keyword>
<dbReference type="FunFam" id="3.30.160.60:FF:000065">
    <property type="entry name" value="B-cell CLL/lymphoma 6, member B"/>
    <property type="match status" value="1"/>
</dbReference>
<comment type="subcellular location">
    <subcellularLocation>
        <location evidence="1">Nucleus</location>
    </subcellularLocation>
</comment>
<evidence type="ECO:0000259" key="8">
    <source>
        <dbReference type="PROSITE" id="PS50157"/>
    </source>
</evidence>
<protein>
    <recommendedName>
        <fullName evidence="8">C2H2-type domain-containing protein</fullName>
    </recommendedName>
</protein>
<evidence type="ECO:0000313" key="9">
    <source>
        <dbReference type="EMBL" id="TGO33153.1"/>
    </source>
</evidence>
<dbReference type="AlphaFoldDB" id="A0A4Z1GGQ3"/>
<evidence type="ECO:0000256" key="7">
    <source>
        <dbReference type="PROSITE-ProRule" id="PRU00042"/>
    </source>
</evidence>
<evidence type="ECO:0000256" key="2">
    <source>
        <dbReference type="ARBA" id="ARBA00022723"/>
    </source>
</evidence>
<dbReference type="PROSITE" id="PS50157">
    <property type="entry name" value="ZINC_FINGER_C2H2_2"/>
    <property type="match status" value="2"/>
</dbReference>
<feature type="domain" description="C2H2-type" evidence="8">
    <location>
        <begin position="281"/>
        <end position="308"/>
    </location>
</feature>
<keyword evidence="4 7" id="KW-0863">Zinc-finger</keyword>
<dbReference type="EMBL" id="PQXK01000263">
    <property type="protein sequence ID" value="TGO33153.1"/>
    <property type="molecule type" value="Genomic_DNA"/>
</dbReference>
<keyword evidence="10" id="KW-1185">Reference proteome</keyword>
<keyword evidence="5" id="KW-0862">Zinc</keyword>
<dbReference type="GO" id="GO:0008270">
    <property type="term" value="F:zinc ion binding"/>
    <property type="evidence" value="ECO:0007669"/>
    <property type="project" value="UniProtKB-KW"/>
</dbReference>
<comment type="caution">
    <text evidence="9">The sequence shown here is derived from an EMBL/GenBank/DDBJ whole genome shotgun (WGS) entry which is preliminary data.</text>
</comment>
<dbReference type="GO" id="GO:0010468">
    <property type="term" value="P:regulation of gene expression"/>
    <property type="evidence" value="ECO:0007669"/>
    <property type="project" value="TreeGrafter"/>
</dbReference>
<dbReference type="PANTHER" id="PTHR16515:SF49">
    <property type="entry name" value="GASTRULA ZINC FINGER PROTEIN XLCGF49.1-LIKE-RELATED"/>
    <property type="match status" value="1"/>
</dbReference>
<dbReference type="PANTHER" id="PTHR16515">
    <property type="entry name" value="PR DOMAIN ZINC FINGER PROTEIN"/>
    <property type="match status" value="1"/>
</dbReference>
<keyword evidence="2" id="KW-0479">Metal-binding</keyword>
<evidence type="ECO:0000256" key="1">
    <source>
        <dbReference type="ARBA" id="ARBA00004123"/>
    </source>
</evidence>
<sequence length="446" mass="50169">MNEDNTKNRQRSVLEQASETQLLLEHYKSYKIHELLEPLNQTLKIFKILNSLNVQHSLNTLMILRNDFSVIMNVLTEKTFAAFDEKYSSLQAVANSPSIRSQNLNQSRGSKKAPGLQMSGIIDLTLDSSEGCEDIGVRNASEKSSNSVDYSIPHDVAQSTTITALPQGIQRSEHSSISQYIGEKPVLDGSGSTGPELAIQYAETQMQTANSTLWTPFDTQPLCSAPQEISLQTTPGSDTVSSFTKARKKGDPHRCNVCSKTFTRGTTLREHARSHTNEKPYKCSTCKKGFSRRKDCRCHELLHANAKEFHCGGWNLDELFDKPNGIYHGCGRSFTRMDAAKAHWNSLRGSECLRVLFELAKEANLHFIEQRHFDDSKCVCGNEFESIDELKIHLEVPFQSNCFKHDVMEIAAFSASDDYEDQKRTKIGISHCKDTDERFTTSEHSI</sequence>
<feature type="domain" description="C2H2-type" evidence="8">
    <location>
        <begin position="253"/>
        <end position="280"/>
    </location>
</feature>
<proteinExistence type="predicted"/>
<dbReference type="GO" id="GO:0005634">
    <property type="term" value="C:nucleus"/>
    <property type="evidence" value="ECO:0007669"/>
    <property type="project" value="UniProtKB-SubCell"/>
</dbReference>
<reference evidence="9 10" key="1">
    <citation type="submission" date="2017-12" db="EMBL/GenBank/DDBJ databases">
        <title>Comparative genomics of Botrytis spp.</title>
        <authorList>
            <person name="Valero-Jimenez C.A."/>
            <person name="Tapia P."/>
            <person name="Veloso J."/>
            <person name="Silva-Moreno E."/>
            <person name="Staats M."/>
            <person name="Valdes J.H."/>
            <person name="Van Kan J.A.L."/>
        </authorList>
    </citation>
    <scope>NUCLEOTIDE SEQUENCE [LARGE SCALE GENOMIC DNA]</scope>
    <source>
        <strain evidence="9 10">Bh0001</strain>
    </source>
</reference>
<dbReference type="InterPro" id="IPR050331">
    <property type="entry name" value="Zinc_finger"/>
</dbReference>
<dbReference type="Proteomes" id="UP000297814">
    <property type="component" value="Unassembled WGS sequence"/>
</dbReference>
<dbReference type="Gene3D" id="3.30.160.60">
    <property type="entry name" value="Classic Zinc Finger"/>
    <property type="match status" value="2"/>
</dbReference>